<reference evidence="2 3" key="1">
    <citation type="submission" date="2014-06" db="EMBL/GenBank/DDBJ databases">
        <title>Draft genome sequence of Idiomarina sp. MCCC 1A10513.</title>
        <authorList>
            <person name="Du J."/>
            <person name="Lai Q."/>
            <person name="Shao Z."/>
        </authorList>
    </citation>
    <scope>NUCLEOTIDE SEQUENCE [LARGE SCALE GENOMIC DNA]</scope>
    <source>
        <strain evidence="2 3">MCCC 1A10513</strain>
    </source>
</reference>
<dbReference type="AlphaFoldDB" id="A0A094L3G7"/>
<protein>
    <recommendedName>
        <fullName evidence="1">Capsule biosynthesis GfcC-like N-terminal domain-containing protein</fullName>
    </recommendedName>
</protein>
<evidence type="ECO:0000313" key="3">
    <source>
        <dbReference type="Proteomes" id="UP000053718"/>
    </source>
</evidence>
<organism evidence="2 3">
    <name type="scientific">Pseudidiomarina atlantica</name>
    <dbReference type="NCBI Taxonomy" id="1517416"/>
    <lineage>
        <taxon>Bacteria</taxon>
        <taxon>Pseudomonadati</taxon>
        <taxon>Pseudomonadota</taxon>
        <taxon>Gammaproteobacteria</taxon>
        <taxon>Alteromonadales</taxon>
        <taxon>Idiomarinaceae</taxon>
        <taxon>Pseudidiomarina</taxon>
    </lineage>
</organism>
<dbReference type="EMBL" id="JPIN01000005">
    <property type="protein sequence ID" value="KFZ29198.1"/>
    <property type="molecule type" value="Genomic_DNA"/>
</dbReference>
<dbReference type="InterPro" id="IPR021308">
    <property type="entry name" value="GfcB"/>
</dbReference>
<dbReference type="SUPFAM" id="SSF159270">
    <property type="entry name" value="YmcC-like"/>
    <property type="match status" value="1"/>
</dbReference>
<proteinExistence type="predicted"/>
<dbReference type="STRING" id="1517416.IDAT_05870"/>
<dbReference type="Pfam" id="PF20616">
    <property type="entry name" value="Caps_syn_GfcC_N"/>
    <property type="match status" value="1"/>
</dbReference>
<keyword evidence="3" id="KW-1185">Reference proteome</keyword>
<name>A0A094L3G7_9GAMM</name>
<dbReference type="OrthoDB" id="6240989at2"/>
<gene>
    <name evidence="2" type="ORF">IDAT_05870</name>
</gene>
<sequence length="460" mass="51693">MRGLLITAALLGLSGCSVFSSQEDSRTTAATESLQFLFADAAEAPDLATLQQVRFPVTYVQIGDAPRTILGLAATQPHGQYWVSASNEALTLWQGRVIRTSRLEGENRIHTDNLSNDPLACYLHQQQSQQNDCDREWQRSIQIERPVRNFNPLKPQHEIVSLQLRSTLTRSGRDISETGLATEYVAGSDLGEPRATYEFNNSYRLSSDGKYVISSRQWVSPALGYVELEMVNLAQPNEPSTAPQTTRLNLPVQTLSNGQAPRLRQFVEAMPQEFYPDSYWPGLRIHSDNLDERFAKRHAGMLKHLRMLAETYRHDQHTELANAADQLVQQFQQWPLRASYVHGIDPAQMRLTLAENPMLNGYDAEADYQIVVAAAQRNELGVSGLDATQSERWLIQPNGDIRQLLPHEQLTDGQPGIVFTGIQQDLLPPGFRSINSQLAMFLQHWDYSRAAQAEQQAGTQ</sequence>
<dbReference type="Gene3D" id="2.40.360.10">
    <property type="entry name" value="YmcC-like"/>
    <property type="match status" value="1"/>
</dbReference>
<dbReference type="Pfam" id="PF11102">
    <property type="entry name" value="YjbF"/>
    <property type="match status" value="1"/>
</dbReference>
<dbReference type="PROSITE" id="PS51257">
    <property type="entry name" value="PROKAR_LIPOPROTEIN"/>
    <property type="match status" value="1"/>
</dbReference>
<accession>A0A094L3G7</accession>
<dbReference type="InterPro" id="IPR046459">
    <property type="entry name" value="Caps_syn_GfcC_N"/>
</dbReference>
<comment type="caution">
    <text evidence="2">The sequence shown here is derived from an EMBL/GenBank/DDBJ whole genome shotgun (WGS) entry which is preliminary data.</text>
</comment>
<evidence type="ECO:0000313" key="2">
    <source>
        <dbReference type="EMBL" id="KFZ29198.1"/>
    </source>
</evidence>
<feature type="domain" description="Capsule biosynthesis GfcC-like N-terminal" evidence="1">
    <location>
        <begin position="252"/>
        <end position="361"/>
    </location>
</feature>
<evidence type="ECO:0000259" key="1">
    <source>
        <dbReference type="Pfam" id="PF20616"/>
    </source>
</evidence>
<dbReference type="InterPro" id="IPR023373">
    <property type="entry name" value="YmcC_sf"/>
</dbReference>
<dbReference type="RefSeq" id="WP_034731723.1">
    <property type="nucleotide sequence ID" value="NZ_JPIN01000005.1"/>
</dbReference>
<dbReference type="Proteomes" id="UP000053718">
    <property type="component" value="Unassembled WGS sequence"/>
</dbReference>